<dbReference type="Gene3D" id="3.90.960.10">
    <property type="entry name" value="YbaK/aminoacyl-tRNA synthetase-associated domain"/>
    <property type="match status" value="1"/>
</dbReference>
<dbReference type="GO" id="GO:0004812">
    <property type="term" value="F:aminoacyl-tRNA ligase activity"/>
    <property type="evidence" value="ECO:0007669"/>
    <property type="project" value="UniProtKB-KW"/>
</dbReference>
<reference evidence="2 3" key="1">
    <citation type="submission" date="2019-06" db="EMBL/GenBank/DDBJ databases">
        <title>New taxonomy in bacterial strain CC-CFT640, isolated from vineyard.</title>
        <authorList>
            <person name="Lin S.-Y."/>
            <person name="Tsai C.-F."/>
            <person name="Young C.-C."/>
        </authorList>
    </citation>
    <scope>NUCLEOTIDE SEQUENCE [LARGE SCALE GENOMIC DNA]</scope>
    <source>
        <strain evidence="2 3">CC-CFT640</strain>
    </source>
</reference>
<dbReference type="PANTHER" id="PTHR30411:SF9">
    <property type="entry name" value="MULTIFUNCTIONAL SER_THR-TRNA DEACYLASE PROXP-Y"/>
    <property type="match status" value="1"/>
</dbReference>
<comment type="caution">
    <text evidence="2">The sequence shown here is derived from an EMBL/GenBank/DDBJ whole genome shotgun (WGS) entry which is preliminary data.</text>
</comment>
<protein>
    <submittedName>
        <fullName evidence="2">YbaK/prolyl-tRNA synthetase associated domain-containing protein</fullName>
    </submittedName>
</protein>
<dbReference type="EMBL" id="VDUZ01000018">
    <property type="protein sequence ID" value="TXL74412.1"/>
    <property type="molecule type" value="Genomic_DNA"/>
</dbReference>
<dbReference type="AlphaFoldDB" id="A0A5C8PKI9"/>
<sequence>MSEAPVFDRIVALLTREKASFRVIEHEPEGRSDRISVIRGNKPDQAAKAMVLDVRGGGGGRRHVLAILPGSRKLDFDAVAQHFGARKCGFASPETAQEITGCAMGSVPPFSFDHSLAVLVDPDLLAHTTIFFNAGRLDRSMEVDTQDWLRVARPVPVRVAMQPFGKPSSRA</sequence>
<organism evidence="2 3">
    <name type="scientific">Vineibacter terrae</name>
    <dbReference type="NCBI Taxonomy" id="2586908"/>
    <lineage>
        <taxon>Bacteria</taxon>
        <taxon>Pseudomonadati</taxon>
        <taxon>Pseudomonadota</taxon>
        <taxon>Alphaproteobacteria</taxon>
        <taxon>Hyphomicrobiales</taxon>
        <taxon>Vineibacter</taxon>
    </lineage>
</organism>
<evidence type="ECO:0000259" key="1">
    <source>
        <dbReference type="Pfam" id="PF04073"/>
    </source>
</evidence>
<evidence type="ECO:0000313" key="2">
    <source>
        <dbReference type="EMBL" id="TXL74412.1"/>
    </source>
</evidence>
<keyword evidence="3" id="KW-1185">Reference proteome</keyword>
<dbReference type="PANTHER" id="PTHR30411">
    <property type="entry name" value="CYTOPLASMIC PROTEIN"/>
    <property type="match status" value="1"/>
</dbReference>
<dbReference type="SUPFAM" id="SSF55826">
    <property type="entry name" value="YbaK/ProRS associated domain"/>
    <property type="match status" value="1"/>
</dbReference>
<dbReference type="InterPro" id="IPR007214">
    <property type="entry name" value="YbaK/aa-tRNA-synth-assoc-dom"/>
</dbReference>
<accession>A0A5C8PKI9</accession>
<dbReference type="OrthoDB" id="5524888at2"/>
<dbReference type="InterPro" id="IPR036754">
    <property type="entry name" value="YbaK/aa-tRNA-synt-asso_dom_sf"/>
</dbReference>
<feature type="domain" description="YbaK/aminoacyl-tRNA synthetase-associated" evidence="1">
    <location>
        <begin position="39"/>
        <end position="150"/>
    </location>
</feature>
<evidence type="ECO:0000313" key="3">
    <source>
        <dbReference type="Proteomes" id="UP000321638"/>
    </source>
</evidence>
<dbReference type="Proteomes" id="UP000321638">
    <property type="component" value="Unassembled WGS sequence"/>
</dbReference>
<dbReference type="RefSeq" id="WP_147848091.1">
    <property type="nucleotide sequence ID" value="NZ_VDUZ01000018.1"/>
</dbReference>
<gene>
    <name evidence="2" type="ORF">FHP25_16715</name>
</gene>
<proteinExistence type="predicted"/>
<keyword evidence="2" id="KW-0436">Ligase</keyword>
<dbReference type="Pfam" id="PF04073">
    <property type="entry name" value="tRNA_edit"/>
    <property type="match status" value="1"/>
</dbReference>
<keyword evidence="2" id="KW-0030">Aminoacyl-tRNA synthetase</keyword>
<dbReference type="GO" id="GO:0002161">
    <property type="term" value="F:aminoacyl-tRNA deacylase activity"/>
    <property type="evidence" value="ECO:0007669"/>
    <property type="project" value="InterPro"/>
</dbReference>
<name>A0A5C8PKI9_9HYPH</name>